<keyword evidence="4" id="KW-0472">Membrane</keyword>
<evidence type="ECO:0000313" key="6">
    <source>
        <dbReference type="EMBL" id="NDJ96818.1"/>
    </source>
</evidence>
<evidence type="ECO:0000256" key="3">
    <source>
        <dbReference type="ARBA" id="ARBA00022475"/>
    </source>
</evidence>
<dbReference type="InterPro" id="IPR002090">
    <property type="entry name" value="NHE-6/7/9"/>
</dbReference>
<dbReference type="AlphaFoldDB" id="A0A6B2FYZ7"/>
<protein>
    <submittedName>
        <fullName evidence="6">Sodium/hydrogen exchanger 9 (Trinotate prediction)</fullName>
    </submittedName>
</protein>
<comment type="subcellular location">
    <subcellularLocation>
        <location evidence="1">Cell membrane</location>
        <topology evidence="1">Multi-pass membrane protein</topology>
    </subcellularLocation>
</comment>
<reference evidence="6" key="1">
    <citation type="submission" date="2018-11" db="EMBL/GenBank/DDBJ databases">
        <title>Myxobolus squamalis genome and transcriptome.</title>
        <authorList>
            <person name="Yahalomi D."/>
            <person name="Atkinson S.D."/>
            <person name="Neuhof M."/>
            <person name="Chang E.S."/>
            <person name="Philippe H."/>
            <person name="Cartwright P."/>
            <person name="Bartholomew J.L."/>
            <person name="Huchon D."/>
        </authorList>
    </citation>
    <scope>NUCLEOTIDE SEQUENCE</scope>
    <source>
        <strain evidence="6">71B08</strain>
        <tissue evidence="6">Whole</tissue>
    </source>
</reference>
<dbReference type="GO" id="GO:0015385">
    <property type="term" value="F:sodium:proton antiporter activity"/>
    <property type="evidence" value="ECO:0007669"/>
    <property type="project" value="InterPro"/>
</dbReference>
<feature type="chain" id="PRO_5025335442" evidence="5">
    <location>
        <begin position="25"/>
        <end position="189"/>
    </location>
</feature>
<evidence type="ECO:0000256" key="4">
    <source>
        <dbReference type="SAM" id="Phobius"/>
    </source>
</evidence>
<feature type="transmembrane region" description="Helical" evidence="4">
    <location>
        <begin position="94"/>
        <end position="111"/>
    </location>
</feature>
<name>A0A6B2FYZ7_MYXSQ</name>
<dbReference type="PRINTS" id="PR01088">
    <property type="entry name" value="NAHEXCHNGR6"/>
</dbReference>
<organism evidence="6">
    <name type="scientific">Myxobolus squamalis</name>
    <name type="common">Myxosporean</name>
    <dbReference type="NCBI Taxonomy" id="59785"/>
    <lineage>
        <taxon>Eukaryota</taxon>
        <taxon>Metazoa</taxon>
        <taxon>Cnidaria</taxon>
        <taxon>Myxozoa</taxon>
        <taxon>Myxosporea</taxon>
        <taxon>Bivalvulida</taxon>
        <taxon>Platysporina</taxon>
        <taxon>Myxobolidae</taxon>
        <taxon>Myxobolus</taxon>
    </lineage>
</organism>
<keyword evidence="5" id="KW-0732">Signal</keyword>
<keyword evidence="3" id="KW-1003">Cell membrane</keyword>
<evidence type="ECO:0000256" key="2">
    <source>
        <dbReference type="ARBA" id="ARBA00007367"/>
    </source>
</evidence>
<feature type="signal peptide" evidence="5">
    <location>
        <begin position="1"/>
        <end position="24"/>
    </location>
</feature>
<dbReference type="GO" id="GO:0006885">
    <property type="term" value="P:regulation of pH"/>
    <property type="evidence" value="ECO:0007669"/>
    <property type="project" value="InterPro"/>
</dbReference>
<sequence>MFCVLSLLKQNIFILFILLFQCQSHVFTRSNENSAKKDKEQDLFWLEGLREEEIDISHRTDSLSMLILTSLLIITVLSAWLFKLKKFGWLHETGFSLILGIIVGGLIRLSLNVMVEKEGPLEAETVHLTNSNKLSVAPAKLSMNISGRPYIYYLAGVVMNNSKSNVFYGDDIEQLEAKSSFNPEVDFLQ</sequence>
<accession>A0A6B2FYZ7</accession>
<proteinExistence type="inferred from homology"/>
<keyword evidence="4" id="KW-0812">Transmembrane</keyword>
<evidence type="ECO:0000256" key="1">
    <source>
        <dbReference type="ARBA" id="ARBA00004651"/>
    </source>
</evidence>
<keyword evidence="4" id="KW-1133">Transmembrane helix</keyword>
<feature type="transmembrane region" description="Helical" evidence="4">
    <location>
        <begin position="63"/>
        <end position="82"/>
    </location>
</feature>
<evidence type="ECO:0000256" key="5">
    <source>
        <dbReference type="SAM" id="SignalP"/>
    </source>
</evidence>
<dbReference type="EMBL" id="GHBR01001673">
    <property type="protein sequence ID" value="NDJ96818.1"/>
    <property type="molecule type" value="Transcribed_RNA"/>
</dbReference>
<comment type="similarity">
    <text evidence="2">Belongs to the monovalent cation:proton antiporter 1 (CPA1) transporter (TC 2.A.36) family.</text>
</comment>
<dbReference type="GO" id="GO:0005886">
    <property type="term" value="C:plasma membrane"/>
    <property type="evidence" value="ECO:0007669"/>
    <property type="project" value="UniProtKB-SubCell"/>
</dbReference>